<dbReference type="InterPro" id="IPR027417">
    <property type="entry name" value="P-loop_NTPase"/>
</dbReference>
<dbReference type="GO" id="GO:0043531">
    <property type="term" value="F:ADP binding"/>
    <property type="evidence" value="ECO:0007669"/>
    <property type="project" value="InterPro"/>
</dbReference>
<dbReference type="GO" id="GO:0006355">
    <property type="term" value="P:regulation of DNA-templated transcription"/>
    <property type="evidence" value="ECO:0007669"/>
    <property type="project" value="InterPro"/>
</dbReference>
<dbReference type="PANTHER" id="PTHR35807">
    <property type="entry name" value="TRANSCRIPTIONAL REGULATOR REDD-RELATED"/>
    <property type="match status" value="1"/>
</dbReference>
<dbReference type="RefSeq" id="WP_045316714.1">
    <property type="nucleotide sequence ID" value="NZ_JYJG01000366.1"/>
</dbReference>
<keyword evidence="2" id="KW-0804">Transcription</keyword>
<dbReference type="Gene3D" id="1.10.10.10">
    <property type="entry name" value="Winged helix-like DNA-binding domain superfamily/Winged helix DNA-binding domain"/>
    <property type="match status" value="1"/>
</dbReference>
<evidence type="ECO:0000256" key="3">
    <source>
        <dbReference type="PROSITE-ProRule" id="PRU00339"/>
    </source>
</evidence>
<comment type="caution">
    <text evidence="5">The sequence shown here is derived from an EMBL/GenBank/DDBJ whole genome shotgun (WGS) entry which is preliminary data.</text>
</comment>
<dbReference type="InterPro" id="IPR051677">
    <property type="entry name" value="AfsR-DnrI-RedD_regulator"/>
</dbReference>
<dbReference type="PROSITE" id="PS50005">
    <property type="entry name" value="TPR"/>
    <property type="match status" value="1"/>
</dbReference>
<dbReference type="PRINTS" id="PR00364">
    <property type="entry name" value="DISEASERSIST"/>
</dbReference>
<sequence length="1020" mass="108606">MTEIRLLGPLEVFAGSGERVRIGSTRDQKVLAALALAGGRLVALDHLVAVAWDADPPSTARHQVQKSIASMRAVLGSSVIITDGTAYRVVAFVDVAAFEDRVRSAAAFEPSQAAAVLREALEMWRGPALAGLTSSELRVDADRCNERRISVTERCCALELGLGRHRELVPEMTALVAEHPFREGLVALLMTALYRSDRQADALELYRVTHRRLVDELGVEPGAVLREAHDAVLAQDSGVVSSVVPRQLPADLVRFTGRDEHLVSLDALLESSSTVVITSIAGVAGVGKTALAVHWAHRVSESFPDGQLYVNLRGFDDAPPITPSEALTGFLRSLGITQVPGAELEQAALYRSVLAQRRMLLLLDNAVSEDQVRPLLPGSPGCVVVVTSRNDLRGLMAVDDAHRLELDVLTPSESAALIGRMLGPARASAEPDAVASLARLCGHLPLALRVAAANLAASRDRVADAVAALEGDDRLSKLAIRGDQRGVVSAAFDLSYRELAAGPARLFRLLGLLPRTDFTVHAAAALLGESPASAQACVAALEIANLIEPHTAGRYRLHDLLHLYARGLGADSEARQRLFDFYVLTADAALDLLMPGMLHAERPSRTVEVPPFGDRDSALSWLDSERDSMVALAFSGCWHMADALRRYLWLRSDHQTAQAVSAAALRQAELDGDLLGQATMESAIGTAITGRDAGSAVGHYSRAVELYRAAGEVVGAHRALHNLGACYVVQGHPMKALEVYREASTHDAGAPEAALMLIIVGPALVAIGDLHEALAHYDKALELAPDDVPALGWTADVALALGDVSYARDLIARAAAGAAGVPHWELCVLHDEALLHMDTGASAQAMSVATRLRDQALRASANSHYLLRALDVIGNVHRHVGRYDLAIASLTRGISVAVDRGVAYQEAWLRVSLARALLAAGDTAEAARHAHLALELAVARGFQVIRARALTTLSVLERESLLEEALEIALSTGHALAQAEAWSFSGEHERAGAIFQRCTGSAAHAPAGVLTLEPSCTFCS</sequence>
<dbReference type="InterPro" id="IPR005158">
    <property type="entry name" value="BTAD"/>
</dbReference>
<dbReference type="Gene3D" id="1.25.40.10">
    <property type="entry name" value="Tetratricopeptide repeat domain"/>
    <property type="match status" value="4"/>
</dbReference>
<feature type="repeat" description="TPR" evidence="3">
    <location>
        <begin position="754"/>
        <end position="787"/>
    </location>
</feature>
<dbReference type="AlphaFoldDB" id="A0A0F0GJR4"/>
<dbReference type="Gene3D" id="3.40.50.300">
    <property type="entry name" value="P-loop containing nucleotide triphosphate hydrolases"/>
    <property type="match status" value="1"/>
</dbReference>
<evidence type="ECO:0000313" key="5">
    <source>
        <dbReference type="EMBL" id="KJK42162.1"/>
    </source>
</evidence>
<evidence type="ECO:0000256" key="2">
    <source>
        <dbReference type="ARBA" id="ARBA00023163"/>
    </source>
</evidence>
<dbReference type="SUPFAM" id="SSF48452">
    <property type="entry name" value="TPR-like"/>
    <property type="match status" value="2"/>
</dbReference>
<dbReference type="SMART" id="SM00028">
    <property type="entry name" value="TPR"/>
    <property type="match status" value="4"/>
</dbReference>
<evidence type="ECO:0000256" key="1">
    <source>
        <dbReference type="ARBA" id="ARBA00023015"/>
    </source>
</evidence>
<organism evidence="5 6">
    <name type="scientific">Lentzea aerocolonigenes</name>
    <name type="common">Lechevalieria aerocolonigenes</name>
    <name type="synonym">Saccharothrix aerocolonigenes</name>
    <dbReference type="NCBI Taxonomy" id="68170"/>
    <lineage>
        <taxon>Bacteria</taxon>
        <taxon>Bacillati</taxon>
        <taxon>Actinomycetota</taxon>
        <taxon>Actinomycetes</taxon>
        <taxon>Pseudonocardiales</taxon>
        <taxon>Pseudonocardiaceae</taxon>
        <taxon>Lentzea</taxon>
    </lineage>
</organism>
<dbReference type="PANTHER" id="PTHR35807:SF1">
    <property type="entry name" value="TRANSCRIPTIONAL REGULATOR REDD"/>
    <property type="match status" value="1"/>
</dbReference>
<dbReference type="Pfam" id="PF00931">
    <property type="entry name" value="NB-ARC"/>
    <property type="match status" value="1"/>
</dbReference>
<dbReference type="GO" id="GO:0003677">
    <property type="term" value="F:DNA binding"/>
    <property type="evidence" value="ECO:0007669"/>
    <property type="project" value="InterPro"/>
</dbReference>
<dbReference type="InterPro" id="IPR019734">
    <property type="entry name" value="TPR_rpt"/>
</dbReference>
<dbReference type="InterPro" id="IPR002182">
    <property type="entry name" value="NB-ARC"/>
</dbReference>
<dbReference type="Pfam" id="PF03704">
    <property type="entry name" value="BTAD"/>
    <property type="match status" value="1"/>
</dbReference>
<dbReference type="InterPro" id="IPR011990">
    <property type="entry name" value="TPR-like_helical_dom_sf"/>
</dbReference>
<reference evidence="5 6" key="1">
    <citation type="submission" date="2015-02" db="EMBL/GenBank/DDBJ databases">
        <authorList>
            <person name="Ju K.-S."/>
            <person name="Doroghazi J.R."/>
            <person name="Metcalf W."/>
        </authorList>
    </citation>
    <scope>NUCLEOTIDE SEQUENCE [LARGE SCALE GENOMIC DNA]</scope>
    <source>
        <strain evidence="5 6">NRRL B-16140</strain>
    </source>
</reference>
<dbReference type="PROSITE" id="PS50293">
    <property type="entry name" value="TPR_REGION"/>
    <property type="match status" value="1"/>
</dbReference>
<keyword evidence="3" id="KW-0802">TPR repeat</keyword>
<dbReference type="InterPro" id="IPR016032">
    <property type="entry name" value="Sig_transdc_resp-reg_C-effctor"/>
</dbReference>
<name>A0A0F0GJR4_LENAE</name>
<dbReference type="SUPFAM" id="SSF52540">
    <property type="entry name" value="P-loop containing nucleoside triphosphate hydrolases"/>
    <property type="match status" value="1"/>
</dbReference>
<dbReference type="PATRIC" id="fig|68170.10.peg.9979"/>
<evidence type="ECO:0000313" key="6">
    <source>
        <dbReference type="Proteomes" id="UP000033393"/>
    </source>
</evidence>
<dbReference type="CDD" id="cd15831">
    <property type="entry name" value="BTAD"/>
    <property type="match status" value="1"/>
</dbReference>
<dbReference type="Pfam" id="PF14559">
    <property type="entry name" value="TPR_19"/>
    <property type="match status" value="1"/>
</dbReference>
<dbReference type="EMBL" id="JYJG01000366">
    <property type="protein sequence ID" value="KJK42162.1"/>
    <property type="molecule type" value="Genomic_DNA"/>
</dbReference>
<accession>A0A0F0GJR4</accession>
<protein>
    <recommendedName>
        <fullName evidence="4">Bacterial transcriptional activator domain-containing protein</fullName>
    </recommendedName>
</protein>
<dbReference type="InterPro" id="IPR036388">
    <property type="entry name" value="WH-like_DNA-bd_sf"/>
</dbReference>
<feature type="domain" description="Bacterial transcriptional activator" evidence="4">
    <location>
        <begin position="93"/>
        <end position="233"/>
    </location>
</feature>
<gene>
    <name evidence="5" type="ORF">UK23_38475</name>
</gene>
<dbReference type="Proteomes" id="UP000033393">
    <property type="component" value="Unassembled WGS sequence"/>
</dbReference>
<keyword evidence="1" id="KW-0805">Transcription regulation</keyword>
<evidence type="ECO:0000259" key="4">
    <source>
        <dbReference type="SMART" id="SM01043"/>
    </source>
</evidence>
<keyword evidence="6" id="KW-1185">Reference proteome</keyword>
<proteinExistence type="predicted"/>
<dbReference type="SUPFAM" id="SSF46894">
    <property type="entry name" value="C-terminal effector domain of the bipartite response regulators"/>
    <property type="match status" value="1"/>
</dbReference>
<dbReference type="SMART" id="SM01043">
    <property type="entry name" value="BTAD"/>
    <property type="match status" value="1"/>
</dbReference>